<dbReference type="InterPro" id="IPR052173">
    <property type="entry name" value="Beta-lactam_resp_regulator"/>
</dbReference>
<evidence type="ECO:0000256" key="2">
    <source>
        <dbReference type="SAM" id="Phobius"/>
    </source>
</evidence>
<feature type="region of interest" description="Disordered" evidence="1">
    <location>
        <begin position="629"/>
        <end position="733"/>
    </location>
</feature>
<evidence type="ECO:0000256" key="1">
    <source>
        <dbReference type="SAM" id="MobiDB-lite"/>
    </source>
</evidence>
<dbReference type="Proteomes" id="UP000632774">
    <property type="component" value="Unassembled WGS sequence"/>
</dbReference>
<dbReference type="Pfam" id="PF05569">
    <property type="entry name" value="Peptidase_M56"/>
    <property type="match status" value="1"/>
</dbReference>
<evidence type="ECO:0000313" key="4">
    <source>
        <dbReference type="EMBL" id="MBE9667108.1"/>
    </source>
</evidence>
<keyword evidence="2" id="KW-0472">Membrane</keyword>
<feature type="transmembrane region" description="Helical" evidence="2">
    <location>
        <begin position="311"/>
        <end position="333"/>
    </location>
</feature>
<proteinExistence type="predicted"/>
<dbReference type="PANTHER" id="PTHR34978">
    <property type="entry name" value="POSSIBLE SENSOR-TRANSDUCER PROTEIN BLAR"/>
    <property type="match status" value="1"/>
</dbReference>
<dbReference type="RefSeq" id="WP_194106459.1">
    <property type="nucleotide sequence ID" value="NZ_JADFFM010000001.1"/>
</dbReference>
<sequence>MENLFYHISQVLGITIIHSLWQGLIIYMILSLVQQFFIDKPASFKYKIAFGALSLMLGCFAYTLYIEISNYASFSAIPYRIPAIPVTEVLPIDKDQITVAPIDRYYFIIAGYLPYVTMLYLAGLVFNTLKMALAWNSIYRIRQNITEAGFQHQVNNLSEKMGIRKFVKVAFSEYIDVPCITGFIKPLILLPFSISTYLTAEEIAAILLHELAHIRRNDYLLNLIQQAIGILLFFNPFSRLIIKTINTERENSCDDMVVRTTGSPLIYAQALLKLEQNKQQDWHLALAATGKQKYHLLNRIERIMKTKKTTINIRPALLALVLLMFSLSSIAWLNPKVENGKVSVKKIALPIINNLPDDTIKKAKPAKAAAKAKPAMKKRLRKADFDDASDAKLEKLQAEAEKHAQAIEQYYNGPEFKKLQEEMEKKGAEMETYYNSPKMKQLQEDMQKKSMEFEKMANSPEMKKLQMDAEAYGKKIEAYYSNPAFTKLQKRYEEEAELMDKAKPGSAEYKKHEANFKKLGAEFKDYANSPAIKEQTEWAKKMSAQMRDYYNNPEFKKQQEELKAYGDSMGKAFKGPMMKDQQEAMRNLGKAMRDYQNRPEIQHEKEELRKIEREMRQYRTTPEYRKKKMAEIESVQTARERKESIKESVRKEIAEARREERDVKERREAPERKEIRERKEMRERKEVQERKEAPEKARKPDTSEIKERKEAPEKQEMAAVKPQKVISAYTKSL</sequence>
<dbReference type="InterPro" id="IPR008756">
    <property type="entry name" value="Peptidase_M56"/>
</dbReference>
<feature type="compositionally biased region" description="Basic and acidic residues" evidence="1">
    <location>
        <begin position="638"/>
        <end position="716"/>
    </location>
</feature>
<evidence type="ECO:0000313" key="5">
    <source>
        <dbReference type="Proteomes" id="UP000632774"/>
    </source>
</evidence>
<dbReference type="PANTHER" id="PTHR34978:SF3">
    <property type="entry name" value="SLR0241 PROTEIN"/>
    <property type="match status" value="1"/>
</dbReference>
<keyword evidence="2" id="KW-0812">Transmembrane</keyword>
<keyword evidence="2" id="KW-1133">Transmembrane helix</keyword>
<protein>
    <recommendedName>
        <fullName evidence="3">Peptidase M56 domain-containing protein</fullName>
    </recommendedName>
</protein>
<accession>A0ABR9XJB3</accession>
<feature type="transmembrane region" description="Helical" evidence="2">
    <location>
        <begin position="12"/>
        <end position="32"/>
    </location>
</feature>
<gene>
    <name evidence="4" type="ORF">IRJ18_12110</name>
</gene>
<evidence type="ECO:0000259" key="3">
    <source>
        <dbReference type="Pfam" id="PF05569"/>
    </source>
</evidence>
<keyword evidence="5" id="KW-1185">Reference proteome</keyword>
<feature type="domain" description="Peptidase M56" evidence="3">
    <location>
        <begin position="112"/>
        <end position="302"/>
    </location>
</feature>
<dbReference type="CDD" id="cd07341">
    <property type="entry name" value="M56_BlaR1_MecR1_like"/>
    <property type="match status" value="1"/>
</dbReference>
<dbReference type="Gene3D" id="3.30.2010.10">
    <property type="entry name" value="Metalloproteases ('zincins'), catalytic domain"/>
    <property type="match status" value="1"/>
</dbReference>
<feature type="transmembrane region" description="Helical" evidence="2">
    <location>
        <begin position="44"/>
        <end position="65"/>
    </location>
</feature>
<dbReference type="EMBL" id="JADFFM010000001">
    <property type="protein sequence ID" value="MBE9667108.1"/>
    <property type="molecule type" value="Genomic_DNA"/>
</dbReference>
<feature type="transmembrane region" description="Helical" evidence="2">
    <location>
        <begin position="105"/>
        <end position="126"/>
    </location>
</feature>
<organism evidence="4 5">
    <name type="scientific">Mucilaginibacter boryungensis</name>
    <dbReference type="NCBI Taxonomy" id="768480"/>
    <lineage>
        <taxon>Bacteria</taxon>
        <taxon>Pseudomonadati</taxon>
        <taxon>Bacteroidota</taxon>
        <taxon>Sphingobacteriia</taxon>
        <taxon>Sphingobacteriales</taxon>
        <taxon>Sphingobacteriaceae</taxon>
        <taxon>Mucilaginibacter</taxon>
    </lineage>
</organism>
<reference evidence="4 5" key="1">
    <citation type="submission" date="2020-10" db="EMBL/GenBank/DDBJ databases">
        <title>Mucilaginibacter mali sp. nov., isolated from rhizosphere soil of apple orchard.</title>
        <authorList>
            <person name="Lee J.-S."/>
            <person name="Kim H.S."/>
            <person name="Kim J.-S."/>
        </authorList>
    </citation>
    <scope>NUCLEOTIDE SEQUENCE [LARGE SCALE GENOMIC DNA]</scope>
    <source>
        <strain evidence="4 5">KCTC 23157</strain>
    </source>
</reference>
<comment type="caution">
    <text evidence="4">The sequence shown here is derived from an EMBL/GenBank/DDBJ whole genome shotgun (WGS) entry which is preliminary data.</text>
</comment>
<name>A0ABR9XJB3_9SPHI</name>